<sequence>MGSRSVPVLLFSIIVVIGCSIQTVRAMQGELRIYKEPNFERLRRIIGVSAGNLCYDMPCSDLSGSISSARWTGLPIKGSTFVDHQVKLAFYVGNNCTGKVTVVNTSEGRISDFGKFGMDNVTTSFAVLETSTTMQHATTNICNW</sequence>
<keyword evidence="1" id="KW-0732">Signal</keyword>
<comment type="caution">
    <text evidence="2">The sequence shown here is derived from an EMBL/GenBank/DDBJ whole genome shotgun (WGS) entry which is preliminary data.</text>
</comment>
<name>A0ABD3EV34_9STRA</name>
<dbReference type="PROSITE" id="PS51257">
    <property type="entry name" value="PROKAR_LIPOPROTEIN"/>
    <property type="match status" value="1"/>
</dbReference>
<feature type="chain" id="PRO_5044752408" evidence="1">
    <location>
        <begin position="27"/>
        <end position="144"/>
    </location>
</feature>
<reference evidence="2 3" key="1">
    <citation type="submission" date="2024-09" db="EMBL/GenBank/DDBJ databases">
        <title>Genome sequencing and assembly of Phytophthora oleae, isolate VK10A, causative agent of rot of olive drupes.</title>
        <authorList>
            <person name="Conti Taguali S."/>
            <person name="Riolo M."/>
            <person name="La Spada F."/>
            <person name="Cacciola S.O."/>
            <person name="Dionisio G."/>
        </authorList>
    </citation>
    <scope>NUCLEOTIDE SEQUENCE [LARGE SCALE GENOMIC DNA]</scope>
    <source>
        <strain evidence="2 3">VK10A</strain>
    </source>
</reference>
<proteinExistence type="predicted"/>
<dbReference type="AlphaFoldDB" id="A0ABD3EV34"/>
<protein>
    <submittedName>
        <fullName evidence="2">Uncharacterized protein</fullName>
    </submittedName>
</protein>
<dbReference type="EMBL" id="JBIMZQ010000055">
    <property type="protein sequence ID" value="KAL3658380.1"/>
    <property type="molecule type" value="Genomic_DNA"/>
</dbReference>
<gene>
    <name evidence="2" type="ORF">V7S43_016760</name>
</gene>
<evidence type="ECO:0000313" key="3">
    <source>
        <dbReference type="Proteomes" id="UP001632037"/>
    </source>
</evidence>
<evidence type="ECO:0000313" key="2">
    <source>
        <dbReference type="EMBL" id="KAL3658380.1"/>
    </source>
</evidence>
<evidence type="ECO:0000256" key="1">
    <source>
        <dbReference type="SAM" id="SignalP"/>
    </source>
</evidence>
<keyword evidence="3" id="KW-1185">Reference proteome</keyword>
<dbReference type="Proteomes" id="UP001632037">
    <property type="component" value="Unassembled WGS sequence"/>
</dbReference>
<accession>A0ABD3EV34</accession>
<organism evidence="2 3">
    <name type="scientific">Phytophthora oleae</name>
    <dbReference type="NCBI Taxonomy" id="2107226"/>
    <lineage>
        <taxon>Eukaryota</taxon>
        <taxon>Sar</taxon>
        <taxon>Stramenopiles</taxon>
        <taxon>Oomycota</taxon>
        <taxon>Peronosporomycetes</taxon>
        <taxon>Peronosporales</taxon>
        <taxon>Peronosporaceae</taxon>
        <taxon>Phytophthora</taxon>
    </lineage>
</organism>
<feature type="signal peptide" evidence="1">
    <location>
        <begin position="1"/>
        <end position="26"/>
    </location>
</feature>